<dbReference type="PANTHER" id="PTHR34216">
    <property type="match status" value="1"/>
</dbReference>
<protein>
    <submittedName>
        <fullName evidence="3">HmsF protein</fullName>
    </submittedName>
</protein>
<gene>
    <name evidence="3" type="primary">hmsF</name>
    <name evidence="3" type="ordered locus">XOO3912</name>
</gene>
<dbReference type="InterPro" id="IPR032772">
    <property type="entry name" value="PGA_deacetylase_PgaB_C"/>
</dbReference>
<dbReference type="PANTHER" id="PTHR34216:SF7">
    <property type="entry name" value="POLY-BETA-1,6-N-ACETYL-D-GLUCOSAMINE N-DEACETYLASE"/>
    <property type="match status" value="1"/>
</dbReference>
<evidence type="ECO:0000259" key="2">
    <source>
        <dbReference type="PROSITE" id="PS51677"/>
    </source>
</evidence>
<dbReference type="InterPro" id="IPR011330">
    <property type="entry name" value="Glyco_hydro/deAcase_b/a-brl"/>
</dbReference>
<keyword evidence="4" id="KW-1185">Reference proteome</keyword>
<dbReference type="KEGG" id="xoo:XOO3912"/>
<evidence type="ECO:0000313" key="3">
    <source>
        <dbReference type="EMBL" id="AAW77166.1"/>
    </source>
</evidence>
<dbReference type="HOGENOM" id="CLU_030024_9_2_6"/>
<dbReference type="EMBL" id="AE013598">
    <property type="protein sequence ID" value="AAW77166.1"/>
    <property type="molecule type" value="Genomic_DNA"/>
</dbReference>
<dbReference type="Pfam" id="PF01522">
    <property type="entry name" value="Polysacc_deac_1"/>
    <property type="match status" value="1"/>
</dbReference>
<dbReference type="Gene3D" id="3.20.20.80">
    <property type="entry name" value="Glycosidases"/>
    <property type="match status" value="1"/>
</dbReference>
<dbReference type="GO" id="GO:0043708">
    <property type="term" value="P:cell adhesion involved in biofilm formation"/>
    <property type="evidence" value="ECO:0007669"/>
    <property type="project" value="InterPro"/>
</dbReference>
<dbReference type="Pfam" id="PF14883">
    <property type="entry name" value="GHL13"/>
    <property type="match status" value="2"/>
</dbReference>
<dbReference type="NCBIfam" id="TIGR03938">
    <property type="entry name" value="deacetyl_PgaB"/>
    <property type="match status" value="1"/>
</dbReference>
<sequence length="663" mass="75481">MNTVRVGHVRSMTAGANVISASMPQCTGESEMEITLRNLMRVLVLALLMSILPVQAKSPVDPDAVDNGLLVLSYHDIRDDVRENADADAFAVSTQNFAAHLDWLSAHDYHPISLSQLIKASQGKATLPPRAVLLTFDDGLRSMYTRVYPLLRAYHYPALVAVITDYVDMAPDRTIDYGYRPFGHDDFLTWDQLREMLASGLIEVASHTDNLHHGVQSNPYGNQAPAVNTRIYDPTTQRYEDVGQYAERLRQDLARSVERIEHQLGVRPRAIVWPYAAYNQMSNDIAEQLGMPVSFDLEGRSTPVTHDLHGLARLLVTNNPTVTGLAFELRRNPALDGTRALQIDLDSLYDSDPAQQARNLDTLIDRVKRIGPTHVYLQAFADPDGNNTASALYFPNRHMPMREDLFNRVAWQLKTRAGVKVYAWLPVLGYELPDLKQREALRIHSTERDGMYRLDFTNPQARQIIKDIYEDLAINSYMEGILFHDDGYLRDTELPQLPQEGHDGLRTQALIDFTMELRDSAQRWRPKLGTVRNLYAQPVLQPQSAAWFAQRLDLFNRAYDRTALMAMPWMEGSHDPERWLDTLVSAVRAQDPEMKHTLFELQTVDWHTQTPISGERLIAQIHRLQSQGVRHFAWYPDDFIGNRPSTEDARAAMSARNFPYPDK</sequence>
<dbReference type="CDD" id="cd00448">
    <property type="entry name" value="YjgF_YER057c_UK114_family"/>
    <property type="match status" value="1"/>
</dbReference>
<feature type="domain" description="NodB homology" evidence="2">
    <location>
        <begin position="130"/>
        <end position="375"/>
    </location>
</feature>
<dbReference type="InterPro" id="IPR023854">
    <property type="entry name" value="PGA_deacetylase_PgaB"/>
</dbReference>
<dbReference type="PROSITE" id="PS51677">
    <property type="entry name" value="NODB"/>
    <property type="match status" value="1"/>
</dbReference>
<dbReference type="InterPro" id="IPR051398">
    <property type="entry name" value="Polysacch_Deacetylase"/>
</dbReference>
<organism evidence="3 4">
    <name type="scientific">Xanthomonas oryzae pv. oryzae (strain KACC10331 / KXO85)</name>
    <dbReference type="NCBI Taxonomy" id="291331"/>
    <lineage>
        <taxon>Bacteria</taxon>
        <taxon>Pseudomonadati</taxon>
        <taxon>Pseudomonadota</taxon>
        <taxon>Gammaproteobacteria</taxon>
        <taxon>Lysobacterales</taxon>
        <taxon>Lysobacteraceae</taxon>
        <taxon>Xanthomonas</taxon>
    </lineage>
</organism>
<evidence type="ECO:0000256" key="1">
    <source>
        <dbReference type="ARBA" id="ARBA00022729"/>
    </source>
</evidence>
<name>Q5GVV6_XANOR</name>
<keyword evidence="1" id="KW-0732">Signal</keyword>
<dbReference type="STRING" id="291331.XOO3912"/>
<dbReference type="GO" id="GO:0005975">
    <property type="term" value="P:carbohydrate metabolic process"/>
    <property type="evidence" value="ECO:0007669"/>
    <property type="project" value="InterPro"/>
</dbReference>
<dbReference type="InterPro" id="IPR002509">
    <property type="entry name" value="NODB_dom"/>
</dbReference>
<dbReference type="AlphaFoldDB" id="Q5GVV6"/>
<dbReference type="SUPFAM" id="SSF88713">
    <property type="entry name" value="Glycoside hydrolase/deacetylase"/>
    <property type="match status" value="1"/>
</dbReference>
<proteinExistence type="predicted"/>
<dbReference type="GO" id="GO:0016810">
    <property type="term" value="F:hydrolase activity, acting on carbon-nitrogen (but not peptide) bonds"/>
    <property type="evidence" value="ECO:0007669"/>
    <property type="project" value="InterPro"/>
</dbReference>
<dbReference type="Gene3D" id="3.20.20.370">
    <property type="entry name" value="Glycoside hydrolase/deacetylase"/>
    <property type="match status" value="1"/>
</dbReference>
<reference evidence="3 4" key="1">
    <citation type="journal article" date="2005" name="Nucleic Acids Res.">
        <title>The genome sequence of Xanthomonas oryzae pathovar oryzae KACC10331, the bacterial blight pathogen of rice.</title>
        <authorList>
            <person name="Lee B.M."/>
            <person name="Park Y.J."/>
            <person name="Park D.S."/>
            <person name="Kang H.W."/>
            <person name="Kim J.G."/>
            <person name="Song E.S."/>
            <person name="Park I.C."/>
            <person name="Yoon U.H."/>
            <person name="Hahn J.H."/>
            <person name="Koo B.S."/>
            <person name="Lee G.B."/>
            <person name="Kim H."/>
            <person name="Park H.S."/>
            <person name="Yoon K.O."/>
            <person name="Kim J.H."/>
            <person name="Jung C.H."/>
            <person name="Koh N.H."/>
            <person name="Seo J.S."/>
            <person name="Go S.J."/>
        </authorList>
    </citation>
    <scope>NUCLEOTIDE SEQUENCE [LARGE SCALE GENOMIC DNA]</scope>
    <source>
        <strain evidence="4">KACC10331 / KXO85</strain>
    </source>
</reference>
<evidence type="ECO:0000313" key="4">
    <source>
        <dbReference type="Proteomes" id="UP000006735"/>
    </source>
</evidence>
<accession>Q5GVV6</accession>
<dbReference type="Proteomes" id="UP000006735">
    <property type="component" value="Chromosome"/>
</dbReference>